<dbReference type="SUPFAM" id="SSF51621">
    <property type="entry name" value="Phosphoenolpyruvate/pyruvate domain"/>
    <property type="match status" value="1"/>
</dbReference>
<dbReference type="InterPro" id="IPR015813">
    <property type="entry name" value="Pyrv/PenolPyrv_kinase-like_dom"/>
</dbReference>
<dbReference type="InterPro" id="IPR040442">
    <property type="entry name" value="Pyrv_kinase-like_dom_sf"/>
</dbReference>
<name>A0A7C3ID43_9SPIR</name>
<dbReference type="OMA" id="IKIGGCE"/>
<dbReference type="Gene3D" id="3.20.20.60">
    <property type="entry name" value="Phosphoenolpyruvate-binding domains"/>
    <property type="match status" value="2"/>
</dbReference>
<reference evidence="3" key="1">
    <citation type="journal article" date="2020" name="mSystems">
        <title>Genome- and Community-Level Interaction Insights into Carbon Utilization and Element Cycling Functions of Hydrothermarchaeota in Hydrothermal Sediment.</title>
        <authorList>
            <person name="Zhou Z."/>
            <person name="Liu Y."/>
            <person name="Xu W."/>
            <person name="Pan J."/>
            <person name="Luo Z.H."/>
            <person name="Li M."/>
        </authorList>
    </citation>
    <scope>NUCLEOTIDE SEQUENCE [LARGE SCALE GENOMIC DNA]</scope>
    <source>
        <strain evidence="3">SpSt-503</strain>
    </source>
</reference>
<dbReference type="GO" id="GO:0046872">
    <property type="term" value="F:metal ion binding"/>
    <property type="evidence" value="ECO:0007669"/>
    <property type="project" value="UniProtKB-KW"/>
</dbReference>
<protein>
    <recommendedName>
        <fullName evidence="2">HpcH/HpaI aldolase/citrate lyase domain-containing protein</fullName>
    </recommendedName>
</protein>
<evidence type="ECO:0000313" key="3">
    <source>
        <dbReference type="EMBL" id="HFH28563.1"/>
    </source>
</evidence>
<comment type="caution">
    <text evidence="3">The sequence shown here is derived from an EMBL/GenBank/DDBJ whole genome shotgun (WGS) entry which is preliminary data.</text>
</comment>
<sequence length="264" mass="29510">MLEIEQKLLDQLFLMKEEYHIKGIKAEFEAEGTSYQDMVRLRRLTLQAGVKLFVKIGGVEAVRDLKDCLELGVDGIIAPMVESPFGIKKFLDAYGSVFPAKGHHLAINIETKQAVMLLGEILATAYPAIDAITIGRTDLSASYFDPEVTPDSDFIWETIEAIIESAADRFAITVGGNISNLTQEKMPLYPLATKTVQYVETRKVIIPTEAFLANRSALLDALWFEELFILSRKEIADRFLAPDLKRLDKLAQRSSQPVESTAKK</sequence>
<feature type="domain" description="HpcH/HpaI aldolase/citrate lyase" evidence="2">
    <location>
        <begin position="50"/>
        <end position="142"/>
    </location>
</feature>
<keyword evidence="1" id="KW-0479">Metal-binding</keyword>
<organism evidence="3">
    <name type="scientific">Gracilinema caldarium</name>
    <dbReference type="NCBI Taxonomy" id="215591"/>
    <lineage>
        <taxon>Bacteria</taxon>
        <taxon>Pseudomonadati</taxon>
        <taxon>Spirochaetota</taxon>
        <taxon>Spirochaetia</taxon>
        <taxon>Spirochaetales</taxon>
        <taxon>Breznakiellaceae</taxon>
        <taxon>Gracilinema</taxon>
    </lineage>
</organism>
<accession>A0A7C3ID43</accession>
<dbReference type="GO" id="GO:0003824">
    <property type="term" value="F:catalytic activity"/>
    <property type="evidence" value="ECO:0007669"/>
    <property type="project" value="InterPro"/>
</dbReference>
<gene>
    <name evidence="3" type="ORF">ENS59_03500</name>
</gene>
<dbReference type="AlphaFoldDB" id="A0A7C3ID43"/>
<dbReference type="EMBL" id="DSVL01000108">
    <property type="protein sequence ID" value="HFH28563.1"/>
    <property type="molecule type" value="Genomic_DNA"/>
</dbReference>
<evidence type="ECO:0000259" key="2">
    <source>
        <dbReference type="Pfam" id="PF03328"/>
    </source>
</evidence>
<dbReference type="InterPro" id="IPR005000">
    <property type="entry name" value="Aldolase/citrate-lyase_domain"/>
</dbReference>
<proteinExistence type="predicted"/>
<dbReference type="Pfam" id="PF03328">
    <property type="entry name" value="HpcH_HpaI"/>
    <property type="match status" value="1"/>
</dbReference>
<evidence type="ECO:0000256" key="1">
    <source>
        <dbReference type="ARBA" id="ARBA00022723"/>
    </source>
</evidence>